<sequence length="786" mass="87941">MQPYAYKPLDKGEIRLLNLEPKSNNGQLSGSLIHIPLTNPIYCNGPTDDVWNPYLEHPYPYDAISYTWGTDTSTPFNIVIDQHYIIRVTAHLHYILQKIAQDDSCVLVWIDAICINQVDRDSEEKGQQIRLMPDIYRIAKHVQIHLGPEADNSHLAIPLIEHIAEYAEYLDQTLNVSNSEAYALALEMGFDPPKKGDKKWTALRSFWFRPWFRRIWAAQEFVNALDPIIHCGDLQIDWRNLWLAARALRSNNALLAMNLTAFTYRDSIGAHEGVISFYTIASMRLRTWGYMGPSYMAISWALGGDGHDQAPARLLSLRGLRPHEKLPIRRDLWAILEYERISRPNALQACAAGNIMFNAEDPEILIVLNSTRSFLATNPVDRIYALLGLVRDLDLDDPDFRIEYSAAQSPAIVCKRFAAGMMKQGRGAAVLGLAAATKQACQTGSYGPSWVPDWTSPIPPSDYVESLNLLMHGQDYAEKSEHAMVSYFTAGPSTMEVRFEDADNTLLVRGTLFDPLILITKGGLFAPPSWYLSILQNYAKTAQPGMDPDRIDVALCRTLIADQNSKGEKAPPGLAKQYHAYKARLATGLGQAVILAGASSIFCLAGAILCLRRIGWIYPILAYAPIWLMGWDNQPLHTIAAIIQLCNDSIPVILIGCSIVAWRAKELFYASLMELDIGWQYLAGWSMRYNPADRQPVCADFMEAFLPFAGRHNLGITVAGYVGRFPLAAQAGDKVMILEGGFTPFLLRPVEGDRTFKLVGECYVHGIMNGEAWEEASKQLEEIRIV</sequence>
<dbReference type="InterPro" id="IPR010730">
    <property type="entry name" value="HET"/>
</dbReference>
<name>A0A9W8ZNK9_9PLEO</name>
<evidence type="ECO:0000259" key="2">
    <source>
        <dbReference type="Pfam" id="PF06985"/>
    </source>
</evidence>
<evidence type="ECO:0000313" key="3">
    <source>
        <dbReference type="EMBL" id="KAJ4410446.1"/>
    </source>
</evidence>
<evidence type="ECO:0000256" key="1">
    <source>
        <dbReference type="SAM" id="Phobius"/>
    </source>
</evidence>
<keyword evidence="1" id="KW-0472">Membrane</keyword>
<keyword evidence="1" id="KW-0812">Transmembrane</keyword>
<dbReference type="PANTHER" id="PTHR24148:SF64">
    <property type="entry name" value="HETEROKARYON INCOMPATIBILITY DOMAIN-CONTAINING PROTEIN"/>
    <property type="match status" value="1"/>
</dbReference>
<dbReference type="Pfam" id="PF06985">
    <property type="entry name" value="HET"/>
    <property type="match status" value="1"/>
</dbReference>
<dbReference type="InterPro" id="IPR052895">
    <property type="entry name" value="HetReg/Transcr_Mod"/>
</dbReference>
<feature type="domain" description="Heterokaryon incompatibility" evidence="2">
    <location>
        <begin position="61"/>
        <end position="220"/>
    </location>
</feature>
<gene>
    <name evidence="3" type="ORF">N0V91_001932</name>
</gene>
<feature type="transmembrane region" description="Helical" evidence="1">
    <location>
        <begin position="592"/>
        <end position="611"/>
    </location>
</feature>
<dbReference type="Proteomes" id="UP001140510">
    <property type="component" value="Unassembled WGS sequence"/>
</dbReference>
<organism evidence="3 4">
    <name type="scientific">Didymella pomorum</name>
    <dbReference type="NCBI Taxonomy" id="749634"/>
    <lineage>
        <taxon>Eukaryota</taxon>
        <taxon>Fungi</taxon>
        <taxon>Dikarya</taxon>
        <taxon>Ascomycota</taxon>
        <taxon>Pezizomycotina</taxon>
        <taxon>Dothideomycetes</taxon>
        <taxon>Pleosporomycetidae</taxon>
        <taxon>Pleosporales</taxon>
        <taxon>Pleosporineae</taxon>
        <taxon>Didymellaceae</taxon>
        <taxon>Didymella</taxon>
    </lineage>
</organism>
<evidence type="ECO:0000313" key="4">
    <source>
        <dbReference type="Proteomes" id="UP001140510"/>
    </source>
</evidence>
<dbReference type="PANTHER" id="PTHR24148">
    <property type="entry name" value="ANKYRIN REPEAT DOMAIN-CONTAINING PROTEIN 39 HOMOLOG-RELATED"/>
    <property type="match status" value="1"/>
</dbReference>
<keyword evidence="1" id="KW-1133">Transmembrane helix</keyword>
<reference evidence="3" key="1">
    <citation type="submission" date="2022-10" db="EMBL/GenBank/DDBJ databases">
        <title>Tapping the CABI collections for fungal endophytes: first genome assemblies for Collariella, Neodidymelliopsis, Ascochyta clinopodiicola, Didymella pomorum, Didymosphaeria variabile, Neocosmospora piperis and Neocucurbitaria cava.</title>
        <authorList>
            <person name="Hill R."/>
        </authorList>
    </citation>
    <scope>NUCLEOTIDE SEQUENCE</scope>
    <source>
        <strain evidence="3">IMI 355091</strain>
    </source>
</reference>
<dbReference type="AlphaFoldDB" id="A0A9W8ZNK9"/>
<comment type="caution">
    <text evidence="3">The sequence shown here is derived from an EMBL/GenBank/DDBJ whole genome shotgun (WGS) entry which is preliminary data.</text>
</comment>
<proteinExistence type="predicted"/>
<dbReference type="EMBL" id="JAPEVA010000008">
    <property type="protein sequence ID" value="KAJ4410446.1"/>
    <property type="molecule type" value="Genomic_DNA"/>
</dbReference>
<keyword evidence="4" id="KW-1185">Reference proteome</keyword>
<protein>
    <recommendedName>
        <fullName evidence="2">Heterokaryon incompatibility domain-containing protein</fullName>
    </recommendedName>
</protein>
<dbReference type="OrthoDB" id="2157530at2759"/>
<dbReference type="Pfam" id="PF26639">
    <property type="entry name" value="Het-6_barrel"/>
    <property type="match status" value="1"/>
</dbReference>
<accession>A0A9W8ZNK9</accession>